<reference evidence="5 6" key="1">
    <citation type="submission" date="2019-05" db="EMBL/GenBank/DDBJ databases">
        <title>Nakamurella sp. N5BH11, whole genome shotgun sequence.</title>
        <authorList>
            <person name="Tuo L."/>
        </authorList>
    </citation>
    <scope>NUCLEOTIDE SEQUENCE [LARGE SCALE GENOMIC DNA]</scope>
    <source>
        <strain evidence="5 6">N5BH11</strain>
    </source>
</reference>
<evidence type="ECO:0000313" key="6">
    <source>
        <dbReference type="Proteomes" id="UP000306985"/>
    </source>
</evidence>
<dbReference type="GO" id="GO:0003841">
    <property type="term" value="F:1-acylglycerol-3-phosphate O-acyltransferase activity"/>
    <property type="evidence" value="ECO:0007669"/>
    <property type="project" value="TreeGrafter"/>
</dbReference>
<evidence type="ECO:0000259" key="4">
    <source>
        <dbReference type="SMART" id="SM00563"/>
    </source>
</evidence>
<dbReference type="SUPFAM" id="SSF69593">
    <property type="entry name" value="Glycerol-3-phosphate (1)-acyltransferase"/>
    <property type="match status" value="1"/>
</dbReference>
<keyword evidence="1 5" id="KW-0808">Transferase</keyword>
<dbReference type="PANTHER" id="PTHR10434">
    <property type="entry name" value="1-ACYL-SN-GLYCEROL-3-PHOSPHATE ACYLTRANSFERASE"/>
    <property type="match status" value="1"/>
</dbReference>
<sequence>MYPAAFLLGRERVSGGEHLRRSGGYLVVANHISHLDPLYDAVIMKKHGRIPRFMAKASLWKVPVLGNALRGTAQIPVERGPRGAGQASLTAATEALATGQVVLIYPDGTVTKDPDRWPMRPRPGVASLALAGDFPVIPLAQWGTHAVYDSYAQGRKFRPWPRKDIQVKVGPPIDLSELRSRPVDARTTLEATLLIMGAVRDLLADVRGEAAPKTWYDPKKGAARPATSTGDGSGRPGAAGQDGAAR</sequence>
<evidence type="ECO:0000256" key="2">
    <source>
        <dbReference type="ARBA" id="ARBA00023315"/>
    </source>
</evidence>
<dbReference type="PANTHER" id="PTHR10434:SF55">
    <property type="entry name" value="POSSIBLE ACYLTRANSFERASE"/>
    <property type="match status" value="1"/>
</dbReference>
<dbReference type="Pfam" id="PF01553">
    <property type="entry name" value="Acyltransferase"/>
    <property type="match status" value="1"/>
</dbReference>
<dbReference type="GO" id="GO:0006654">
    <property type="term" value="P:phosphatidic acid biosynthetic process"/>
    <property type="evidence" value="ECO:0007669"/>
    <property type="project" value="TreeGrafter"/>
</dbReference>
<dbReference type="SMART" id="SM00563">
    <property type="entry name" value="PlsC"/>
    <property type="match status" value="1"/>
</dbReference>
<evidence type="ECO:0000256" key="1">
    <source>
        <dbReference type="ARBA" id="ARBA00022679"/>
    </source>
</evidence>
<dbReference type="GO" id="GO:0005886">
    <property type="term" value="C:plasma membrane"/>
    <property type="evidence" value="ECO:0007669"/>
    <property type="project" value="TreeGrafter"/>
</dbReference>
<dbReference type="OrthoDB" id="9806008at2"/>
<protein>
    <submittedName>
        <fullName evidence="5">1-acyl-sn-glycerol-3-phosphate acyltransferase</fullName>
    </submittedName>
</protein>
<evidence type="ECO:0000313" key="5">
    <source>
        <dbReference type="EMBL" id="TKV62238.1"/>
    </source>
</evidence>
<dbReference type="InterPro" id="IPR002123">
    <property type="entry name" value="Plipid/glycerol_acylTrfase"/>
</dbReference>
<gene>
    <name evidence="5" type="ORF">FDO65_07575</name>
</gene>
<keyword evidence="2 5" id="KW-0012">Acyltransferase</keyword>
<organism evidence="5 6">
    <name type="scientific">Nakamurella flava</name>
    <dbReference type="NCBI Taxonomy" id="2576308"/>
    <lineage>
        <taxon>Bacteria</taxon>
        <taxon>Bacillati</taxon>
        <taxon>Actinomycetota</taxon>
        <taxon>Actinomycetes</taxon>
        <taxon>Nakamurellales</taxon>
        <taxon>Nakamurellaceae</taxon>
        <taxon>Nakamurella</taxon>
    </lineage>
</organism>
<dbReference type="EMBL" id="SZZH01000001">
    <property type="protein sequence ID" value="TKV62238.1"/>
    <property type="molecule type" value="Genomic_DNA"/>
</dbReference>
<dbReference type="CDD" id="cd07989">
    <property type="entry name" value="LPLAT_AGPAT-like"/>
    <property type="match status" value="1"/>
</dbReference>
<name>A0A4U6QPU7_9ACTN</name>
<feature type="domain" description="Phospholipid/glycerol acyltransferase" evidence="4">
    <location>
        <begin position="25"/>
        <end position="144"/>
    </location>
</feature>
<proteinExistence type="predicted"/>
<comment type="caution">
    <text evidence="5">The sequence shown here is derived from an EMBL/GenBank/DDBJ whole genome shotgun (WGS) entry which is preliminary data.</text>
</comment>
<dbReference type="Proteomes" id="UP000306985">
    <property type="component" value="Unassembled WGS sequence"/>
</dbReference>
<keyword evidence="6" id="KW-1185">Reference proteome</keyword>
<feature type="region of interest" description="Disordered" evidence="3">
    <location>
        <begin position="213"/>
        <end position="246"/>
    </location>
</feature>
<dbReference type="AlphaFoldDB" id="A0A4U6QPU7"/>
<accession>A0A4U6QPU7</accession>
<evidence type="ECO:0000256" key="3">
    <source>
        <dbReference type="SAM" id="MobiDB-lite"/>
    </source>
</evidence>